<evidence type="ECO:0000256" key="11">
    <source>
        <dbReference type="RuleBase" id="RU003832"/>
    </source>
</evidence>
<keyword evidence="3 11" id="KW-0328">Glycosyltransferase</keyword>
<dbReference type="PANTHER" id="PTHR11929">
    <property type="entry name" value="ALPHA- 1,3 -FUCOSYLTRANSFERASE"/>
    <property type="match status" value="1"/>
</dbReference>
<dbReference type="SUPFAM" id="SSF53756">
    <property type="entry name" value="UDP-Glycosyltransferase/glycogen phosphorylase"/>
    <property type="match status" value="1"/>
</dbReference>
<comment type="pathway">
    <text evidence="1">Protein modification; protein glycosylation.</text>
</comment>
<comment type="similarity">
    <text evidence="2 11">Belongs to the glycosyltransferase 10 family.</text>
</comment>
<comment type="subcellular location">
    <subcellularLocation>
        <location evidence="10">Endomembrane system</location>
        <topology evidence="10">Single-pass type II membrane protein</topology>
    </subcellularLocation>
    <subcellularLocation>
        <location evidence="11">Golgi apparatus</location>
        <location evidence="11">Golgi stack membrane</location>
        <topology evidence="11">Single-pass type II membrane protein</topology>
    </subcellularLocation>
</comment>
<feature type="transmembrane region" description="Helical" evidence="11">
    <location>
        <begin position="17"/>
        <end position="38"/>
    </location>
</feature>
<evidence type="ECO:0000313" key="14">
    <source>
        <dbReference type="Proteomes" id="UP001152320"/>
    </source>
</evidence>
<feature type="domain" description="Fucosyltransferase C-terminal" evidence="12">
    <location>
        <begin position="198"/>
        <end position="373"/>
    </location>
</feature>
<keyword evidence="4 11" id="KW-0808">Transferase</keyword>
<proteinExistence type="inferred from homology"/>
<dbReference type="InterPro" id="IPR055270">
    <property type="entry name" value="Glyco_tran_10_C"/>
</dbReference>
<accession>A0A9Q1C2T6</accession>
<evidence type="ECO:0000256" key="3">
    <source>
        <dbReference type="ARBA" id="ARBA00022676"/>
    </source>
</evidence>
<name>A0A9Q1C2T6_HOLLE</name>
<dbReference type="OrthoDB" id="427096at2759"/>
<gene>
    <name evidence="13" type="ORF">HOLleu_18406</name>
</gene>
<keyword evidence="5 11" id="KW-0812">Transmembrane</keyword>
<dbReference type="EC" id="2.4.1.-" evidence="11"/>
<dbReference type="Gene3D" id="3.40.50.11660">
    <property type="entry name" value="Glycosyl transferase family 10, C-terminal domain"/>
    <property type="match status" value="1"/>
</dbReference>
<dbReference type="GO" id="GO:0032580">
    <property type="term" value="C:Golgi cisterna membrane"/>
    <property type="evidence" value="ECO:0007669"/>
    <property type="project" value="UniProtKB-SubCell"/>
</dbReference>
<keyword evidence="6" id="KW-0735">Signal-anchor</keyword>
<reference evidence="13" key="1">
    <citation type="submission" date="2021-10" db="EMBL/GenBank/DDBJ databases">
        <title>Tropical sea cucumber genome reveals ecological adaptation and Cuvierian tubules defense mechanism.</title>
        <authorList>
            <person name="Chen T."/>
        </authorList>
    </citation>
    <scope>NUCLEOTIDE SEQUENCE</scope>
    <source>
        <strain evidence="13">Nanhai2018</strain>
        <tissue evidence="13">Muscle</tissue>
    </source>
</reference>
<evidence type="ECO:0000256" key="6">
    <source>
        <dbReference type="ARBA" id="ARBA00022968"/>
    </source>
</evidence>
<protein>
    <recommendedName>
        <fullName evidence="11">Fucosyltransferase</fullName>
        <ecNumber evidence="11">2.4.1.-</ecNumber>
    </recommendedName>
</protein>
<evidence type="ECO:0000313" key="13">
    <source>
        <dbReference type="EMBL" id="KAJ8037562.1"/>
    </source>
</evidence>
<evidence type="ECO:0000259" key="12">
    <source>
        <dbReference type="Pfam" id="PF00852"/>
    </source>
</evidence>
<evidence type="ECO:0000256" key="9">
    <source>
        <dbReference type="ARBA" id="ARBA00023180"/>
    </source>
</evidence>
<evidence type="ECO:0000256" key="2">
    <source>
        <dbReference type="ARBA" id="ARBA00008919"/>
    </source>
</evidence>
<evidence type="ECO:0000256" key="4">
    <source>
        <dbReference type="ARBA" id="ARBA00022679"/>
    </source>
</evidence>
<keyword evidence="11" id="KW-0333">Golgi apparatus</keyword>
<sequence length="428" mass="50247">MLPGYFQAGVSYHKQRILFVVTVCLLAVSLFCFSSKYVTSVLSKVPTFKVFQLSDTRQFMIKTYNRYNFVAFKKKPGWHFVDFPCHYTCKKHAAQVTVRFSNKASDIIGADGVFFSTGPFTLEEWEALHYYRSPGQVWIFATQEPAAIVADFLPPKAYRYSTYNWSFTFHSTSDIHGAYGWYTPYPSPPPIKEKNWYKSKPKLAAWVSSRHCEGLGWNRTLFVLDLARHITVDTYGKCGNITLRKNRAIAQKVFNEYKFHLSLENSCCSEYLSEKLWNAFENWESVPIVIGGTKEEYKRLAPPHSYIHADDFNSMEELADYIRMVSENETLYNEYFNWRNKGYVQQQSFEYRFPVFDTGVCKIVDKMEERKSTNATGVDVFDPYGPNWFGSCYRCGEHAWIQNYNIWWRRLTFAKDWEDNRTLYWLDG</sequence>
<dbReference type="AlphaFoldDB" id="A0A9Q1C2T6"/>
<dbReference type="InterPro" id="IPR001503">
    <property type="entry name" value="Glyco_trans_10"/>
</dbReference>
<organism evidence="13 14">
    <name type="scientific">Holothuria leucospilota</name>
    <name type="common">Black long sea cucumber</name>
    <name type="synonym">Mertensiothuria leucospilota</name>
    <dbReference type="NCBI Taxonomy" id="206669"/>
    <lineage>
        <taxon>Eukaryota</taxon>
        <taxon>Metazoa</taxon>
        <taxon>Echinodermata</taxon>
        <taxon>Eleutherozoa</taxon>
        <taxon>Echinozoa</taxon>
        <taxon>Holothuroidea</taxon>
        <taxon>Aspidochirotacea</taxon>
        <taxon>Aspidochirotida</taxon>
        <taxon>Holothuriidae</taxon>
        <taxon>Holothuria</taxon>
    </lineage>
</organism>
<dbReference type="EMBL" id="JAIZAY010000008">
    <property type="protein sequence ID" value="KAJ8037562.1"/>
    <property type="molecule type" value="Genomic_DNA"/>
</dbReference>
<dbReference type="Proteomes" id="UP001152320">
    <property type="component" value="Chromosome 8"/>
</dbReference>
<keyword evidence="7 11" id="KW-1133">Transmembrane helix</keyword>
<keyword evidence="8 11" id="KW-0472">Membrane</keyword>
<keyword evidence="14" id="KW-1185">Reference proteome</keyword>
<keyword evidence="9" id="KW-0325">Glycoprotein</keyword>
<evidence type="ECO:0000256" key="10">
    <source>
        <dbReference type="ARBA" id="ARBA00060399"/>
    </source>
</evidence>
<evidence type="ECO:0000256" key="7">
    <source>
        <dbReference type="ARBA" id="ARBA00022989"/>
    </source>
</evidence>
<dbReference type="PANTHER" id="PTHR11929:SF145">
    <property type="entry name" value="ALPHA-(1,3)-FUCOSYLTRANSFERASE FUT-1"/>
    <property type="match status" value="1"/>
</dbReference>
<comment type="caution">
    <text evidence="13">The sequence shown here is derived from an EMBL/GenBank/DDBJ whole genome shotgun (WGS) entry which is preliminary data.</text>
</comment>
<dbReference type="Pfam" id="PF00852">
    <property type="entry name" value="Glyco_transf_10"/>
    <property type="match status" value="1"/>
</dbReference>
<dbReference type="InterPro" id="IPR038577">
    <property type="entry name" value="GT10-like_C_sf"/>
</dbReference>
<evidence type="ECO:0000256" key="5">
    <source>
        <dbReference type="ARBA" id="ARBA00022692"/>
    </source>
</evidence>
<dbReference type="FunFam" id="3.40.50.11660:FF:000002">
    <property type="entry name" value="Alpha-(1,3)-fucosyltransferase"/>
    <property type="match status" value="1"/>
</dbReference>
<dbReference type="GO" id="GO:0046920">
    <property type="term" value="F:alpha-(1-&gt;3)-fucosyltransferase activity"/>
    <property type="evidence" value="ECO:0007669"/>
    <property type="project" value="TreeGrafter"/>
</dbReference>
<evidence type="ECO:0000256" key="1">
    <source>
        <dbReference type="ARBA" id="ARBA00004922"/>
    </source>
</evidence>
<evidence type="ECO:0000256" key="8">
    <source>
        <dbReference type="ARBA" id="ARBA00023136"/>
    </source>
</evidence>